<dbReference type="RefSeq" id="WP_160797898.1">
    <property type="nucleotide sequence ID" value="NZ_WSSB01000014.1"/>
</dbReference>
<evidence type="ECO:0000313" key="3">
    <source>
        <dbReference type="Proteomes" id="UP000467214"/>
    </source>
</evidence>
<gene>
    <name evidence="2" type="ORF">GQF02_13665</name>
</gene>
<dbReference type="Proteomes" id="UP000467214">
    <property type="component" value="Unassembled WGS sequence"/>
</dbReference>
<keyword evidence="3" id="KW-1185">Reference proteome</keyword>
<evidence type="ECO:0000313" key="2">
    <source>
        <dbReference type="EMBL" id="MXR38021.1"/>
    </source>
</evidence>
<evidence type="ECO:0000256" key="1">
    <source>
        <dbReference type="SAM" id="SignalP"/>
    </source>
</evidence>
<accession>A0A845BTU7</accession>
<keyword evidence="1" id="KW-0732">Signal</keyword>
<dbReference type="EMBL" id="WSSB01000014">
    <property type="protein sequence ID" value="MXR38021.1"/>
    <property type="molecule type" value="Genomic_DNA"/>
</dbReference>
<protein>
    <submittedName>
        <fullName evidence="2">Uncharacterized protein</fullName>
    </submittedName>
</protein>
<sequence length="71" mass="7392">MSHAITITALLLAFALAASPVACTMHRQQLVADAIASGVEPIAARCGIEGPMHDTKADTTCIIKAMEKGTR</sequence>
<reference evidence="2 3" key="1">
    <citation type="submission" date="2019-12" db="EMBL/GenBank/DDBJ databases">
        <title>Neisseriaceae gen. nov. sp. Genome sequencing and assembly.</title>
        <authorList>
            <person name="Liu Z."/>
            <person name="Li A."/>
        </authorList>
    </citation>
    <scope>NUCLEOTIDE SEQUENCE [LARGE SCALE GENOMIC DNA]</scope>
    <source>
        <strain evidence="2 3">B2N2-7</strain>
    </source>
</reference>
<feature type="signal peptide" evidence="1">
    <location>
        <begin position="1"/>
        <end position="24"/>
    </location>
</feature>
<name>A0A845BTU7_9NEIS</name>
<feature type="chain" id="PRO_5032758481" evidence="1">
    <location>
        <begin position="25"/>
        <end position="71"/>
    </location>
</feature>
<dbReference type="AlphaFoldDB" id="A0A845BTU7"/>
<comment type="caution">
    <text evidence="2">The sequence shown here is derived from an EMBL/GenBank/DDBJ whole genome shotgun (WGS) entry which is preliminary data.</text>
</comment>
<organism evidence="2 3">
    <name type="scientific">Craterilacuibacter sinensis</name>
    <dbReference type="NCBI Taxonomy" id="2686017"/>
    <lineage>
        <taxon>Bacteria</taxon>
        <taxon>Pseudomonadati</taxon>
        <taxon>Pseudomonadota</taxon>
        <taxon>Betaproteobacteria</taxon>
        <taxon>Neisseriales</taxon>
        <taxon>Neisseriaceae</taxon>
        <taxon>Craterilacuibacter</taxon>
    </lineage>
</organism>
<proteinExistence type="predicted"/>